<comment type="subcellular location">
    <subcellularLocation>
        <location evidence="1 6">Virion</location>
    </subcellularLocation>
</comment>
<dbReference type="EMBL" id="AY590607">
    <property type="protein sequence ID" value="AAV41450.1"/>
    <property type="molecule type" value="Genomic_DNA"/>
</dbReference>
<evidence type="ECO:0000256" key="3">
    <source>
        <dbReference type="ARBA" id="ARBA00022431"/>
    </source>
</evidence>
<accession>Q53BS1</accession>
<dbReference type="GO" id="GO:0039615">
    <property type="term" value="C:T=1 icosahedral viral capsid"/>
    <property type="evidence" value="ECO:0007669"/>
    <property type="project" value="UniProtKB-UniRule"/>
</dbReference>
<feature type="non-terminal residue" evidence="7">
    <location>
        <position position="1"/>
    </location>
</feature>
<keyword evidence="3 6" id="KW-1140">T=1 icosahedral capsid protein</keyword>
<comment type="function">
    <text evidence="6">Self-assembles to form an icosahedral capsid.</text>
</comment>
<keyword evidence="4 6" id="KW-0167">Capsid protein</keyword>
<protein>
    <recommendedName>
        <fullName evidence="6">Capsid protein</fullName>
    </recommendedName>
</protein>
<evidence type="ECO:0000256" key="6">
    <source>
        <dbReference type="RuleBase" id="RU361230"/>
    </source>
</evidence>
<evidence type="ECO:0000256" key="2">
    <source>
        <dbReference type="ARBA" id="ARBA00006131"/>
    </source>
</evidence>
<comment type="similarity">
    <text evidence="2 6">Belongs to the anelloviridae capsid protein family.</text>
</comment>
<gene>
    <name evidence="7" type="primary">N22</name>
</gene>
<evidence type="ECO:0000313" key="7">
    <source>
        <dbReference type="EMBL" id="AAV41450.1"/>
    </source>
</evidence>
<sequence length="87" mass="9847">MLWIDWLTKKNMHYAKGQSKCLISDLPLWAAGYGYLEFCTKGTGDPNIHLNGRCVIRSPYTDPQLIDHTDPIRGSVPYCLNFGNGKM</sequence>
<name>Q53BS1_9VIRU</name>
<organism evidence="7">
    <name type="scientific">Torque teno virus</name>
    <dbReference type="NCBI Taxonomy" id="68887"/>
    <lineage>
        <taxon>Viruses</taxon>
        <taxon>Monodnaviria</taxon>
        <taxon>Shotokuvirae</taxon>
        <taxon>Commensaviricota</taxon>
        <taxon>Cardeaviricetes</taxon>
        <taxon>Sanitavirales</taxon>
        <taxon>Anelloviridae</taxon>
    </lineage>
</organism>
<evidence type="ECO:0000256" key="4">
    <source>
        <dbReference type="ARBA" id="ARBA00022561"/>
    </source>
</evidence>
<proteinExistence type="inferred from homology"/>
<evidence type="ECO:0000256" key="5">
    <source>
        <dbReference type="ARBA" id="ARBA00022844"/>
    </source>
</evidence>
<keyword evidence="5 6" id="KW-0946">Virion</keyword>
<evidence type="ECO:0000256" key="1">
    <source>
        <dbReference type="ARBA" id="ARBA00004328"/>
    </source>
</evidence>
<feature type="non-terminal residue" evidence="7">
    <location>
        <position position="87"/>
    </location>
</feature>
<dbReference type="InterPro" id="IPR004219">
    <property type="entry name" value="TTvirus_Unk"/>
</dbReference>
<dbReference type="Pfam" id="PF02956">
    <property type="entry name" value="TT_ORF1"/>
    <property type="match status" value="1"/>
</dbReference>
<reference evidence="7" key="1">
    <citation type="submission" date="2004-04" db="EMBL/GenBank/DDBJ databases">
        <title>Determination of TT virus infection in human and non-human primate species in Venezuela.</title>
        <authorList>
            <person name="Pujol F.H."/>
            <person name="Mejias E."/>
            <person name="Loureiro C.L."/>
            <person name="Ludert J.E."/>
            <person name="Liprandi F."/>
            <person name="Pernalete J.M."/>
        </authorList>
    </citation>
    <scope>NUCLEOTIDE SEQUENCE</scope>
    <source>
        <strain evidence="7">CD55</strain>
    </source>
</reference>